<gene>
    <name evidence="1" type="ORF">BM1374165_00558</name>
</gene>
<name>X5M6Q9_BARHN</name>
<accession>X5M6Q9</accession>
<organism evidence="1 2">
    <name type="scientific">Bartonella henselae</name>
    <name type="common">Rochalimaea henselae</name>
    <dbReference type="NCBI Taxonomy" id="38323"/>
    <lineage>
        <taxon>Bacteria</taxon>
        <taxon>Pseudomonadati</taxon>
        <taxon>Pseudomonadota</taxon>
        <taxon>Alphaproteobacteria</taxon>
        <taxon>Hyphomicrobiales</taxon>
        <taxon>Bartonellaceae</taxon>
        <taxon>Bartonella</taxon>
    </lineage>
</organism>
<dbReference type="EMBL" id="HG969191">
    <property type="protein sequence ID" value="CDO46578.1"/>
    <property type="molecule type" value="Genomic_DNA"/>
</dbReference>
<sequence>MRAIGIVDSDKSKILNCDIIGVIKFNYETYGATIL</sequence>
<reference evidence="2" key="1">
    <citation type="submission" date="2013-11" db="EMBL/GenBank/DDBJ databases">
        <title>Genome sequencing of Bartonella spp. isolated from human blood.</title>
        <authorList>
            <person name="Raoult D."/>
        </authorList>
    </citation>
    <scope>NUCLEOTIDE SEQUENCE</scope>
    <source>
        <strain evidence="2">BM1374165</strain>
    </source>
</reference>
<evidence type="ECO:0000313" key="2">
    <source>
        <dbReference type="Proteomes" id="UP000019801"/>
    </source>
</evidence>
<dbReference type="KEGG" id="bhs:BM1374165_00558"/>
<dbReference type="Proteomes" id="UP000019801">
    <property type="component" value="Chromosome I"/>
</dbReference>
<proteinExistence type="predicted"/>
<evidence type="ECO:0000313" key="1">
    <source>
        <dbReference type="EMBL" id="CDO46578.1"/>
    </source>
</evidence>
<protein>
    <submittedName>
        <fullName evidence="1">Uncharacterized protein</fullName>
    </submittedName>
</protein>
<dbReference type="AlphaFoldDB" id="X5M6Q9"/>